<evidence type="ECO:0000256" key="6">
    <source>
        <dbReference type="SAM" id="MobiDB-lite"/>
    </source>
</evidence>
<feature type="zinc finger region" description="CR-type" evidence="5">
    <location>
        <begin position="180"/>
        <end position="262"/>
    </location>
</feature>
<reference evidence="9" key="1">
    <citation type="submission" date="2015-04" db="UniProtKB">
        <authorList>
            <consortium name="EnsemblPlants"/>
        </authorList>
    </citation>
    <scope>IDENTIFICATION</scope>
</reference>
<evidence type="ECO:0000313" key="9">
    <source>
        <dbReference type="EnsemblPlants" id="OMERI12G13560.1"/>
    </source>
</evidence>
<dbReference type="GO" id="GO:0030544">
    <property type="term" value="F:Hsp70 protein binding"/>
    <property type="evidence" value="ECO:0007669"/>
    <property type="project" value="InterPro"/>
</dbReference>
<dbReference type="Gene3D" id="2.10.230.10">
    <property type="entry name" value="Heat shock protein DnaJ, cysteine-rich domain"/>
    <property type="match status" value="1"/>
</dbReference>
<dbReference type="InterPro" id="IPR036869">
    <property type="entry name" value="J_dom_sf"/>
</dbReference>
<evidence type="ECO:0000256" key="1">
    <source>
        <dbReference type="ARBA" id="ARBA00022723"/>
    </source>
</evidence>
<dbReference type="FunFam" id="2.60.260.20:FF:000003">
    <property type="entry name" value="DnaJ subfamily A member 2"/>
    <property type="match status" value="1"/>
</dbReference>
<dbReference type="SUPFAM" id="SSF49493">
    <property type="entry name" value="HSP40/DnaJ peptide-binding domain"/>
    <property type="match status" value="2"/>
</dbReference>
<dbReference type="InterPro" id="IPR036410">
    <property type="entry name" value="HSP_DnaJ_Cys-rich_dom_sf"/>
</dbReference>
<feature type="region of interest" description="Disordered" evidence="6">
    <location>
        <begin position="435"/>
        <end position="458"/>
    </location>
</feature>
<dbReference type="InterPro" id="IPR018253">
    <property type="entry name" value="DnaJ_domain_CS"/>
</dbReference>
<organism evidence="9">
    <name type="scientific">Oryza meridionalis</name>
    <dbReference type="NCBI Taxonomy" id="40149"/>
    <lineage>
        <taxon>Eukaryota</taxon>
        <taxon>Viridiplantae</taxon>
        <taxon>Streptophyta</taxon>
        <taxon>Embryophyta</taxon>
        <taxon>Tracheophyta</taxon>
        <taxon>Spermatophyta</taxon>
        <taxon>Magnoliopsida</taxon>
        <taxon>Liliopsida</taxon>
        <taxon>Poales</taxon>
        <taxon>Poaceae</taxon>
        <taxon>BOP clade</taxon>
        <taxon>Oryzoideae</taxon>
        <taxon>Oryzeae</taxon>
        <taxon>Oryzinae</taxon>
        <taxon>Oryza</taxon>
    </lineage>
</organism>
<protein>
    <recommendedName>
        <fullName evidence="11">J domain-containing protein</fullName>
    </recommendedName>
</protein>
<dbReference type="HOGENOM" id="CLU_017633_10_2_1"/>
<accession>A0A0E0FE87</accession>
<dbReference type="GO" id="GO:0008270">
    <property type="term" value="F:zinc ion binding"/>
    <property type="evidence" value="ECO:0007669"/>
    <property type="project" value="UniProtKB-KW"/>
</dbReference>
<dbReference type="eggNOG" id="KOG0712">
    <property type="taxonomic scope" value="Eukaryota"/>
</dbReference>
<dbReference type="GO" id="GO:0051082">
    <property type="term" value="F:unfolded protein binding"/>
    <property type="evidence" value="ECO:0007669"/>
    <property type="project" value="InterPro"/>
</dbReference>
<proteinExistence type="predicted"/>
<evidence type="ECO:0000256" key="2">
    <source>
        <dbReference type="ARBA" id="ARBA00022737"/>
    </source>
</evidence>
<dbReference type="SUPFAM" id="SSF46565">
    <property type="entry name" value="Chaperone J-domain"/>
    <property type="match status" value="1"/>
</dbReference>
<dbReference type="Pfam" id="PF00226">
    <property type="entry name" value="DnaJ"/>
    <property type="match status" value="1"/>
</dbReference>
<dbReference type="Gene3D" id="1.10.287.110">
    <property type="entry name" value="DnaJ domain"/>
    <property type="match status" value="1"/>
</dbReference>
<dbReference type="STRING" id="40149.A0A0E0FE87"/>
<dbReference type="Gramene" id="OMERI12G13560.1">
    <property type="protein sequence ID" value="OMERI12G13560.1"/>
    <property type="gene ID" value="OMERI12G13560"/>
</dbReference>
<dbReference type="PROSITE" id="PS51188">
    <property type="entry name" value="ZF_CR"/>
    <property type="match status" value="1"/>
</dbReference>
<evidence type="ECO:0000313" key="10">
    <source>
        <dbReference type="Proteomes" id="UP000008021"/>
    </source>
</evidence>
<dbReference type="GO" id="GO:0005783">
    <property type="term" value="C:endoplasmic reticulum"/>
    <property type="evidence" value="ECO:0007669"/>
    <property type="project" value="UniProtKB-ARBA"/>
</dbReference>
<dbReference type="CDD" id="cd06257">
    <property type="entry name" value="DnaJ"/>
    <property type="match status" value="1"/>
</dbReference>
<dbReference type="SMART" id="SM00271">
    <property type="entry name" value="DnaJ"/>
    <property type="match status" value="1"/>
</dbReference>
<keyword evidence="1 5" id="KW-0479">Metal-binding</keyword>
<name>A0A0E0FE87_9ORYZ</name>
<dbReference type="Proteomes" id="UP000008021">
    <property type="component" value="Chromosome 12"/>
</dbReference>
<dbReference type="AlphaFoldDB" id="A0A0E0FE87"/>
<evidence type="ECO:0008006" key="11">
    <source>
        <dbReference type="Google" id="ProtNLM"/>
    </source>
</evidence>
<reference evidence="9" key="2">
    <citation type="submission" date="2018-05" db="EMBL/GenBank/DDBJ databases">
        <title>OmerRS3 (Oryza meridionalis Reference Sequence Version 3).</title>
        <authorList>
            <person name="Zhang J."/>
            <person name="Kudrna D."/>
            <person name="Lee S."/>
            <person name="Talag J."/>
            <person name="Welchert J."/>
            <person name="Wing R.A."/>
        </authorList>
    </citation>
    <scope>NUCLEOTIDE SEQUENCE [LARGE SCALE GENOMIC DNA]</scope>
    <source>
        <strain evidence="9">cv. OR44</strain>
    </source>
</reference>
<dbReference type="Pfam" id="PF00684">
    <property type="entry name" value="DnaJ_CXXCXGXG"/>
    <property type="match status" value="1"/>
</dbReference>
<evidence type="ECO:0000256" key="4">
    <source>
        <dbReference type="ARBA" id="ARBA00022833"/>
    </source>
</evidence>
<dbReference type="PANTHER" id="PTHR43888">
    <property type="entry name" value="DNAJ-LIKE-2, ISOFORM A-RELATED"/>
    <property type="match status" value="1"/>
</dbReference>
<dbReference type="Pfam" id="PF01556">
    <property type="entry name" value="DnaJ_C"/>
    <property type="match status" value="1"/>
</dbReference>
<keyword evidence="10" id="KW-1185">Reference proteome</keyword>
<dbReference type="InterPro" id="IPR044713">
    <property type="entry name" value="DNJA1/2-like"/>
</dbReference>
<dbReference type="PROSITE" id="PS50076">
    <property type="entry name" value="DNAJ_2"/>
    <property type="match status" value="1"/>
</dbReference>
<feature type="domain" description="J" evidence="7">
    <location>
        <begin position="12"/>
        <end position="73"/>
    </location>
</feature>
<keyword evidence="2" id="KW-0677">Repeat</keyword>
<dbReference type="EnsemblPlants" id="OMERI12G13560.1">
    <property type="protein sequence ID" value="OMERI12G13560.1"/>
    <property type="gene ID" value="OMERI12G13560"/>
</dbReference>
<dbReference type="CDD" id="cd10719">
    <property type="entry name" value="DnaJ_zf"/>
    <property type="match status" value="1"/>
</dbReference>
<dbReference type="GO" id="GO:0006457">
    <property type="term" value="P:protein folding"/>
    <property type="evidence" value="ECO:0007669"/>
    <property type="project" value="InterPro"/>
</dbReference>
<sequence length="476" mass="50142">MAAPGCNSDNSRYYDLLGVPRGADGDEIKRAYRRAAVTHHPDKGGDEEAFKEVARAYQVLGDPGLREVYDVYGEDGVNGGIGAAAGFGRYDDTFDEFVETFRYLVAAGGADRAFGDAVEMLKHLVAGVAAGGGAADGDKAFDEVIVGMFKNMMSGGDGGGGGDGDAVEFVDLSLEEFYNGATKKFRLSRDVTCVRCKGTGSTLASPATCAACSGAGYKVVSQLMRFRRRGSEPCAACGGRGEVSQGLKRCSVCRGSKVATDTKVLELVVEKGMPDGHRITFPGEADVKENGVAGDLVMVLRQKKHGEFTRKGDDLVYEHELSLAEALCGFQFVITHLDGRRLLVTSVPGAGEVVRPGQLKAIDGEGMPVHGMPFAKGTLYVAFRVAFPVTVTPALRDAVAAAFPASPAAVEDGGGCEETAMTRDVGEEEEMKLNAKGEQSPTTRMEHGGGAGAGAGGEDEFVHVHVHVDEEEDEEM</sequence>
<keyword evidence="3 5" id="KW-0863">Zinc-finger</keyword>
<feature type="domain" description="CR-type" evidence="8">
    <location>
        <begin position="180"/>
        <end position="262"/>
    </location>
</feature>
<dbReference type="Gene3D" id="2.60.260.20">
    <property type="entry name" value="Urease metallochaperone UreE, N-terminal domain"/>
    <property type="match status" value="2"/>
</dbReference>
<evidence type="ECO:0000259" key="7">
    <source>
        <dbReference type="PROSITE" id="PS50076"/>
    </source>
</evidence>
<dbReference type="SUPFAM" id="SSF57938">
    <property type="entry name" value="DnaJ/Hsp40 cysteine-rich domain"/>
    <property type="match status" value="1"/>
</dbReference>
<dbReference type="InterPro" id="IPR002939">
    <property type="entry name" value="DnaJ_C"/>
</dbReference>
<dbReference type="InterPro" id="IPR001623">
    <property type="entry name" value="DnaJ_domain"/>
</dbReference>
<evidence type="ECO:0000256" key="3">
    <source>
        <dbReference type="ARBA" id="ARBA00022771"/>
    </source>
</evidence>
<evidence type="ECO:0000259" key="8">
    <source>
        <dbReference type="PROSITE" id="PS51188"/>
    </source>
</evidence>
<keyword evidence="4 5" id="KW-0862">Zinc</keyword>
<dbReference type="CDD" id="cd10747">
    <property type="entry name" value="DnaJ_C"/>
    <property type="match status" value="1"/>
</dbReference>
<dbReference type="InterPro" id="IPR008971">
    <property type="entry name" value="HSP40/DnaJ_pept-bd"/>
</dbReference>
<dbReference type="InterPro" id="IPR001305">
    <property type="entry name" value="HSP_DnaJ_Cys-rich_dom"/>
</dbReference>
<dbReference type="PROSITE" id="PS00636">
    <property type="entry name" value="DNAJ_1"/>
    <property type="match status" value="1"/>
</dbReference>
<evidence type="ECO:0000256" key="5">
    <source>
        <dbReference type="PROSITE-ProRule" id="PRU00546"/>
    </source>
</evidence>
<dbReference type="PRINTS" id="PR00625">
    <property type="entry name" value="JDOMAIN"/>
</dbReference>